<name>A0A8E2DNU3_9APHY</name>
<gene>
    <name evidence="1" type="ORF">OBBRIDRAFT_521038</name>
</gene>
<evidence type="ECO:0000313" key="2">
    <source>
        <dbReference type="Proteomes" id="UP000250043"/>
    </source>
</evidence>
<dbReference type="PANTHER" id="PTHR33266:SF1">
    <property type="entry name" value="F-BOX DOMAIN-CONTAINING PROTEIN"/>
    <property type="match status" value="1"/>
</dbReference>
<dbReference type="Proteomes" id="UP000250043">
    <property type="component" value="Unassembled WGS sequence"/>
</dbReference>
<organism evidence="1 2">
    <name type="scientific">Obba rivulosa</name>
    <dbReference type="NCBI Taxonomy" id="1052685"/>
    <lineage>
        <taxon>Eukaryota</taxon>
        <taxon>Fungi</taxon>
        <taxon>Dikarya</taxon>
        <taxon>Basidiomycota</taxon>
        <taxon>Agaricomycotina</taxon>
        <taxon>Agaricomycetes</taxon>
        <taxon>Polyporales</taxon>
        <taxon>Gelatoporiaceae</taxon>
        <taxon>Obba</taxon>
    </lineage>
</organism>
<dbReference type="PANTHER" id="PTHR33266">
    <property type="entry name" value="CHROMOSOME 15, WHOLE GENOME SHOTGUN SEQUENCE"/>
    <property type="match status" value="1"/>
</dbReference>
<reference evidence="1 2" key="1">
    <citation type="submission" date="2016-07" db="EMBL/GenBank/DDBJ databases">
        <title>Draft genome of the white-rot fungus Obba rivulosa 3A-2.</title>
        <authorList>
            <consortium name="DOE Joint Genome Institute"/>
            <person name="Miettinen O."/>
            <person name="Riley R."/>
            <person name="Acob R."/>
            <person name="Barry K."/>
            <person name="Cullen D."/>
            <person name="De Vries R."/>
            <person name="Hainaut M."/>
            <person name="Hatakka A."/>
            <person name="Henrissat B."/>
            <person name="Hilden K."/>
            <person name="Kuo R."/>
            <person name="Labutti K."/>
            <person name="Lipzen A."/>
            <person name="Makela M.R."/>
            <person name="Sandor L."/>
            <person name="Spatafora J.W."/>
            <person name="Grigoriev I.V."/>
            <person name="Hibbett D.S."/>
        </authorList>
    </citation>
    <scope>NUCLEOTIDE SEQUENCE [LARGE SCALE GENOMIC DNA]</scope>
    <source>
        <strain evidence="1 2">3A-2</strain>
    </source>
</reference>
<dbReference type="AlphaFoldDB" id="A0A8E2DNU3"/>
<dbReference type="OrthoDB" id="107110at2759"/>
<accession>A0A8E2DNU3</accession>
<sequence>MRMCMNMLPGVEGRCTWTVAPSEPTLVEAAAWLTRRDGFESCEVLLSVLEDPTLSRGYNGELIAANIILEALDSCCFDARGLRTRFDVHVIDFMKALLPPDPFDKLMDAVLQQSEIGAGTFAETFRNSKLYLTHFIKVLDLGVLKREVLVRYIIRGAGVVCANSKGGVDIVLLFLYEDTRLTATNVSAILVQTHVDDQLAGPLFDSMNPCSLGIFPEKEALPVIRMVCALSAPVGQGEDGIFVVSTSTQPEQRSSEDAHSRICHCPTIDLWCRGISSRTFQCIKLVHGDSYRQLVAQSQCPDTEADYVDTQDYHGPVNIYDLVLRERTLSMYPGATSQDQCWSRFVDVGRGRKDGQPK</sequence>
<protein>
    <submittedName>
        <fullName evidence="1">Uncharacterized protein</fullName>
    </submittedName>
</protein>
<keyword evidence="2" id="KW-1185">Reference proteome</keyword>
<dbReference type="EMBL" id="KV722384">
    <property type="protein sequence ID" value="OCH91468.1"/>
    <property type="molecule type" value="Genomic_DNA"/>
</dbReference>
<proteinExistence type="predicted"/>
<evidence type="ECO:0000313" key="1">
    <source>
        <dbReference type="EMBL" id="OCH91468.1"/>
    </source>
</evidence>